<keyword evidence="2" id="KW-0812">Transmembrane</keyword>
<dbReference type="OrthoDB" id="10045204at2759"/>
<dbReference type="Proteomes" id="UP000225706">
    <property type="component" value="Unassembled WGS sequence"/>
</dbReference>
<evidence type="ECO:0000313" key="4">
    <source>
        <dbReference type="Proteomes" id="UP000225706"/>
    </source>
</evidence>
<feature type="compositionally biased region" description="Polar residues" evidence="1">
    <location>
        <begin position="112"/>
        <end position="133"/>
    </location>
</feature>
<dbReference type="EMBL" id="LSMT01000235">
    <property type="protein sequence ID" value="PFX22587.1"/>
    <property type="molecule type" value="Genomic_DNA"/>
</dbReference>
<feature type="region of interest" description="Disordered" evidence="1">
    <location>
        <begin position="1"/>
        <end position="100"/>
    </location>
</feature>
<dbReference type="AlphaFoldDB" id="A0A2B4S1Y3"/>
<evidence type="ECO:0000256" key="1">
    <source>
        <dbReference type="SAM" id="MobiDB-lite"/>
    </source>
</evidence>
<keyword evidence="4" id="KW-1185">Reference proteome</keyword>
<reference evidence="4" key="1">
    <citation type="journal article" date="2017" name="bioRxiv">
        <title>Comparative analysis of the genomes of Stylophora pistillata and Acropora digitifera provides evidence for extensive differences between species of corals.</title>
        <authorList>
            <person name="Voolstra C.R."/>
            <person name="Li Y."/>
            <person name="Liew Y.J."/>
            <person name="Baumgarten S."/>
            <person name="Zoccola D."/>
            <person name="Flot J.-F."/>
            <person name="Tambutte S."/>
            <person name="Allemand D."/>
            <person name="Aranda M."/>
        </authorList>
    </citation>
    <scope>NUCLEOTIDE SEQUENCE [LARGE SCALE GENOMIC DNA]</scope>
</reference>
<proteinExistence type="predicted"/>
<feature type="compositionally biased region" description="Basic residues" evidence="1">
    <location>
        <begin position="45"/>
        <end position="55"/>
    </location>
</feature>
<feature type="region of interest" description="Disordered" evidence="1">
    <location>
        <begin position="199"/>
        <end position="243"/>
    </location>
</feature>
<feature type="transmembrane region" description="Helical" evidence="2">
    <location>
        <begin position="340"/>
        <end position="357"/>
    </location>
</feature>
<dbReference type="STRING" id="50429.A0A2B4S1Y3"/>
<accession>A0A2B4S1Y3</accession>
<feature type="compositionally biased region" description="Polar residues" evidence="1">
    <location>
        <begin position="66"/>
        <end position="92"/>
    </location>
</feature>
<protein>
    <submittedName>
        <fullName evidence="3">Uncharacterized protein</fullName>
    </submittedName>
</protein>
<keyword evidence="2" id="KW-1133">Transmembrane helix</keyword>
<feature type="compositionally biased region" description="Basic and acidic residues" evidence="1">
    <location>
        <begin position="234"/>
        <end position="243"/>
    </location>
</feature>
<feature type="transmembrane region" description="Helical" evidence="2">
    <location>
        <begin position="364"/>
        <end position="384"/>
    </location>
</feature>
<sequence>MFQPKKTEEVESDSDWDSLPGDVQEPSSSPDSTPRHQPAPPPHSPKGHVSQKRPQIKSQAAIATPEKNSITNTPVTQPVSKPGTPASSNRPSQLYGKPGITTFVDRSLNSTSVTDNSLENSQNQGLSPNINENRLQKERLGRQNEGIHLEMNEVDNNGRNPPFTDFQANLPQQNAGKLTQNEKPKAGKIKPSYLATKEANHGNHSWDSDSEQEQELVTHSREPLTPRQKNSKKGNHEEKSVHLEHETAIVENYGKSLTLETCCVPLETRSERQISGRSYHFDHGHNHHFDVRPEWKEAYMKGVADRSEKWLHYFWQEFFSTVRIITDFAFIFVLELLRFVFHYVLLRVLGGIIIVVGDHFLKPYLALVFNSIIQPAFIFTWNVLSGIRNLLQPLMDISSVFITQLGSLLRAFRLFELNWKPVYERGQKHDVHVL</sequence>
<evidence type="ECO:0000256" key="2">
    <source>
        <dbReference type="SAM" id="Phobius"/>
    </source>
</evidence>
<organism evidence="3 4">
    <name type="scientific">Stylophora pistillata</name>
    <name type="common">Smooth cauliflower coral</name>
    <dbReference type="NCBI Taxonomy" id="50429"/>
    <lineage>
        <taxon>Eukaryota</taxon>
        <taxon>Metazoa</taxon>
        <taxon>Cnidaria</taxon>
        <taxon>Anthozoa</taxon>
        <taxon>Hexacorallia</taxon>
        <taxon>Scleractinia</taxon>
        <taxon>Astrocoeniina</taxon>
        <taxon>Pocilloporidae</taxon>
        <taxon>Stylophora</taxon>
    </lineage>
</organism>
<keyword evidence="2" id="KW-0472">Membrane</keyword>
<name>A0A2B4S1Y3_STYPI</name>
<comment type="caution">
    <text evidence="3">The sequence shown here is derived from an EMBL/GenBank/DDBJ whole genome shotgun (WGS) entry which is preliminary data.</text>
</comment>
<evidence type="ECO:0000313" key="3">
    <source>
        <dbReference type="EMBL" id="PFX22587.1"/>
    </source>
</evidence>
<feature type="region of interest" description="Disordered" evidence="1">
    <location>
        <begin position="112"/>
        <end position="135"/>
    </location>
</feature>
<gene>
    <name evidence="3" type="ORF">AWC38_SpisGene12899</name>
</gene>